<dbReference type="CDD" id="cd04476">
    <property type="entry name" value="RPA1_DBD_C"/>
    <property type="match status" value="1"/>
</dbReference>
<name>A0A5C5FVU4_9BASI</name>
<dbReference type="CDD" id="cd04475">
    <property type="entry name" value="RPA1_DBD_B"/>
    <property type="match status" value="1"/>
</dbReference>
<evidence type="ECO:0000259" key="11">
    <source>
        <dbReference type="Pfam" id="PF01336"/>
    </source>
</evidence>
<dbReference type="InterPro" id="IPR012340">
    <property type="entry name" value="NA-bd_OB-fold"/>
</dbReference>
<feature type="domain" description="Replication factor-A protein 1 N-terminal" evidence="12">
    <location>
        <begin position="3"/>
        <end position="103"/>
    </location>
</feature>
<dbReference type="FunFam" id="2.40.50.140:FF:000090">
    <property type="entry name" value="Replication protein A subunit"/>
    <property type="match status" value="1"/>
</dbReference>
<feature type="compositionally biased region" description="Gly residues" evidence="10">
    <location>
        <begin position="176"/>
        <end position="185"/>
    </location>
</feature>
<dbReference type="InterPro" id="IPR004365">
    <property type="entry name" value="NA-bd_OB_tRNA"/>
</dbReference>
<evidence type="ECO:0000256" key="2">
    <source>
        <dbReference type="ARBA" id="ARBA00005690"/>
    </source>
</evidence>
<keyword evidence="8 9" id="KW-0539">Nucleus</keyword>
<feature type="domain" description="OB" evidence="11">
    <location>
        <begin position="205"/>
        <end position="286"/>
    </location>
</feature>
<dbReference type="GO" id="GO:0005662">
    <property type="term" value="C:DNA replication factor A complex"/>
    <property type="evidence" value="ECO:0007669"/>
    <property type="project" value="UniProtKB-ARBA"/>
</dbReference>
<evidence type="ECO:0000256" key="8">
    <source>
        <dbReference type="ARBA" id="ARBA00023242"/>
    </source>
</evidence>
<evidence type="ECO:0000256" key="9">
    <source>
        <dbReference type="RuleBase" id="RU364130"/>
    </source>
</evidence>
<comment type="similarity">
    <text evidence="2 9">Belongs to the replication factor A protein 1 family.</text>
</comment>
<dbReference type="InterPro" id="IPR031657">
    <property type="entry name" value="REPA_OB_2"/>
</dbReference>
<dbReference type="InterPro" id="IPR007199">
    <property type="entry name" value="Rep_factor-A_N"/>
</dbReference>
<feature type="compositionally biased region" description="Low complexity" evidence="10">
    <location>
        <begin position="158"/>
        <end position="175"/>
    </location>
</feature>
<dbReference type="GO" id="GO:0000781">
    <property type="term" value="C:chromosome, telomeric region"/>
    <property type="evidence" value="ECO:0007669"/>
    <property type="project" value="UniProtKB-ARBA"/>
</dbReference>
<dbReference type="Gene3D" id="2.40.50.140">
    <property type="entry name" value="Nucleic acid-binding proteins"/>
    <property type="match status" value="4"/>
</dbReference>
<keyword evidence="7 9" id="KW-0238">DNA-binding</keyword>
<feature type="domain" description="Replication factor A C-terminal" evidence="13">
    <location>
        <begin position="475"/>
        <end position="620"/>
    </location>
</feature>
<dbReference type="InterPro" id="IPR013955">
    <property type="entry name" value="Rep_factor-A_C"/>
</dbReference>
<accession>A0A5C5FVU4</accession>
<dbReference type="Pfam" id="PF16900">
    <property type="entry name" value="REPA_OB_2"/>
    <property type="match status" value="1"/>
</dbReference>
<evidence type="ECO:0000256" key="1">
    <source>
        <dbReference type="ARBA" id="ARBA00004123"/>
    </source>
</evidence>
<dbReference type="CDD" id="cd04474">
    <property type="entry name" value="RPA1_DBD_A"/>
    <property type="match status" value="1"/>
</dbReference>
<dbReference type="PANTHER" id="PTHR47165:SF4">
    <property type="entry name" value="OS03G0429900 PROTEIN"/>
    <property type="match status" value="1"/>
</dbReference>
<dbReference type="EMBL" id="SOZI01000084">
    <property type="protein sequence ID" value="TNY19811.1"/>
    <property type="molecule type" value="Genomic_DNA"/>
</dbReference>
<evidence type="ECO:0000256" key="7">
    <source>
        <dbReference type="ARBA" id="ARBA00023125"/>
    </source>
</evidence>
<dbReference type="AlphaFoldDB" id="A0A5C5FVU4"/>
<dbReference type="InterPro" id="IPR004591">
    <property type="entry name" value="Rfa1"/>
</dbReference>
<sequence length="627" mass="67589">MQLTQGAVYSMYESADDANSLEPILQVLSAKKVNAANQGQDRYRLILSDGDHFAQAMLTTGLNHLVAGDAPTIGKNAVVKLMSYAVNVVQNRRIIIVLGVDLVENLADKIGSPTSIETAVQSGAVVGGGAAPQPDAPMRDAVSEPSAAAQRAGGGAGSNASKTAAARRPQAAAQRGAGGRGGGGDSLANAPVYPIESLSPYQNKWTIRARVTSKSDIRHWSNSRGDGKLFSVNLLDESGEIRATGFNEACDKLYPILEEGKVFRISRARVNIAKKQFSNLANEYEITFENSTEVEPVNEAEEKDVPQVQFNFTQLSDLTNIDKDGTCDVLGVVQDNGAVSEITAKATQKQIKKRELTIVDRSQYAVRVTLWGRQAESWTELDNGIVAIKGVKVGDFGGRSLSVSGSSTIAVDPDIPEAHELRGWYDTSGATQSFQSFSSMGAGGAGAAGAFKPDAFKCLKDVVDENLGMSDKPDYFSARATVSYVKGDNLSYPACPTERCNKKMSQEGERQWRCEKCEMTYEAPQYRYIISMCVSDYTSQIWVSGFNEVGADLFGKTADEMQVLKEDDDPAYQGAIASALGKCYNLSIKAKADSFGDQTRVRYQIQRMAPVDWAAAAKTLASQIEAW</sequence>
<evidence type="ECO:0000256" key="6">
    <source>
        <dbReference type="ARBA" id="ARBA00022833"/>
    </source>
</evidence>
<dbReference type="OrthoDB" id="1751331at2759"/>
<dbReference type="FunFam" id="2.40.50.140:FF:000117">
    <property type="entry name" value="Replication protein A subunit"/>
    <property type="match status" value="1"/>
</dbReference>
<evidence type="ECO:0000259" key="13">
    <source>
        <dbReference type="Pfam" id="PF08646"/>
    </source>
</evidence>
<dbReference type="GO" id="GO:0006260">
    <property type="term" value="P:DNA replication"/>
    <property type="evidence" value="ECO:0007669"/>
    <property type="project" value="UniProtKB-KW"/>
</dbReference>
<dbReference type="Proteomes" id="UP000311382">
    <property type="component" value="Unassembled WGS sequence"/>
</dbReference>
<comment type="caution">
    <text evidence="15">The sequence shown here is derived from an EMBL/GenBank/DDBJ whole genome shotgun (WGS) entry which is preliminary data.</text>
</comment>
<dbReference type="FunFam" id="2.40.50.140:FF:000041">
    <property type="entry name" value="Replication protein A subunit"/>
    <property type="match status" value="1"/>
</dbReference>
<protein>
    <recommendedName>
        <fullName evidence="9">Replication protein A subunit</fullName>
    </recommendedName>
</protein>
<feature type="region of interest" description="Disordered" evidence="10">
    <location>
        <begin position="127"/>
        <end position="185"/>
    </location>
</feature>
<dbReference type="NCBIfam" id="TIGR00617">
    <property type="entry name" value="rpa1"/>
    <property type="match status" value="1"/>
</dbReference>
<organism evidence="15 16">
    <name type="scientific">Rhodotorula diobovata</name>
    <dbReference type="NCBI Taxonomy" id="5288"/>
    <lineage>
        <taxon>Eukaryota</taxon>
        <taxon>Fungi</taxon>
        <taxon>Dikarya</taxon>
        <taxon>Basidiomycota</taxon>
        <taxon>Pucciniomycotina</taxon>
        <taxon>Microbotryomycetes</taxon>
        <taxon>Sporidiobolales</taxon>
        <taxon>Sporidiobolaceae</taxon>
        <taxon>Rhodotorula</taxon>
    </lineage>
</organism>
<evidence type="ECO:0000256" key="5">
    <source>
        <dbReference type="ARBA" id="ARBA00022771"/>
    </source>
</evidence>
<dbReference type="GO" id="GO:0006281">
    <property type="term" value="P:DNA repair"/>
    <property type="evidence" value="ECO:0007669"/>
    <property type="project" value="InterPro"/>
</dbReference>
<gene>
    <name evidence="15" type="ORF">DMC30DRAFT_417560</name>
</gene>
<dbReference type="PANTHER" id="PTHR47165">
    <property type="entry name" value="OS03G0429900 PROTEIN"/>
    <property type="match status" value="1"/>
</dbReference>
<evidence type="ECO:0000259" key="12">
    <source>
        <dbReference type="Pfam" id="PF04057"/>
    </source>
</evidence>
<dbReference type="CDD" id="cd04477">
    <property type="entry name" value="RPA1N"/>
    <property type="match status" value="1"/>
</dbReference>
<keyword evidence="5 9" id="KW-0863">Zinc-finger</keyword>
<evidence type="ECO:0000256" key="3">
    <source>
        <dbReference type="ARBA" id="ARBA00022705"/>
    </source>
</evidence>
<comment type="function">
    <text evidence="9">As part of the replication protein A (RPA/RP-A), a single-stranded DNA-binding heterotrimeric complex, may play an essential role in DNA replication, recombination and repair. Binds and stabilizes single-stranded DNA intermediates, preventing complementary DNA reannealing and recruiting different proteins involved in DNA metabolism.</text>
</comment>
<keyword evidence="4 9" id="KW-0479">Metal-binding</keyword>
<reference evidence="15 16" key="1">
    <citation type="submission" date="2019-03" db="EMBL/GenBank/DDBJ databases">
        <title>Rhodosporidium diobovatum UCD-FST 08-225 genome sequencing, assembly, and annotation.</title>
        <authorList>
            <person name="Fakankun I.U."/>
            <person name="Fristensky B."/>
            <person name="Levin D.B."/>
        </authorList>
    </citation>
    <scope>NUCLEOTIDE SEQUENCE [LARGE SCALE GENOMIC DNA]</scope>
    <source>
        <strain evidence="15 16">UCD-FST 08-225</strain>
    </source>
</reference>
<dbReference type="Pfam" id="PF08646">
    <property type="entry name" value="Rep_fac-A_C"/>
    <property type="match status" value="1"/>
</dbReference>
<feature type="domain" description="Replication protein A OB" evidence="14">
    <location>
        <begin position="315"/>
        <end position="412"/>
    </location>
</feature>
<dbReference type="GO" id="GO:0007004">
    <property type="term" value="P:telomere maintenance via telomerase"/>
    <property type="evidence" value="ECO:0007669"/>
    <property type="project" value="UniProtKB-ARBA"/>
</dbReference>
<dbReference type="Pfam" id="PF01336">
    <property type="entry name" value="tRNA_anti-codon"/>
    <property type="match status" value="1"/>
</dbReference>
<dbReference type="Pfam" id="PF04057">
    <property type="entry name" value="Rep-A_N"/>
    <property type="match status" value="1"/>
</dbReference>
<evidence type="ECO:0000256" key="4">
    <source>
        <dbReference type="ARBA" id="ARBA00022723"/>
    </source>
</evidence>
<dbReference type="GO" id="GO:0006310">
    <property type="term" value="P:DNA recombination"/>
    <property type="evidence" value="ECO:0007669"/>
    <property type="project" value="InterPro"/>
</dbReference>
<comment type="subcellular location">
    <subcellularLocation>
        <location evidence="1 9">Nucleus</location>
    </subcellularLocation>
</comment>
<evidence type="ECO:0000313" key="15">
    <source>
        <dbReference type="EMBL" id="TNY19811.1"/>
    </source>
</evidence>
<proteinExistence type="inferred from homology"/>
<comment type="subunit">
    <text evidence="9">Component of the heterotrimeric canonical replication protein A complex (RPA).</text>
</comment>
<keyword evidence="6 9" id="KW-0862">Zinc</keyword>
<dbReference type="SUPFAM" id="SSF50249">
    <property type="entry name" value="Nucleic acid-binding proteins"/>
    <property type="match status" value="4"/>
</dbReference>
<evidence type="ECO:0000313" key="16">
    <source>
        <dbReference type="Proteomes" id="UP000311382"/>
    </source>
</evidence>
<dbReference type="GO" id="GO:0008270">
    <property type="term" value="F:zinc ion binding"/>
    <property type="evidence" value="ECO:0007669"/>
    <property type="project" value="UniProtKB-KW"/>
</dbReference>
<keyword evidence="3 9" id="KW-0235">DNA replication</keyword>
<keyword evidence="16" id="KW-1185">Reference proteome</keyword>
<dbReference type="FunFam" id="2.40.50.140:FF:000064">
    <property type="entry name" value="Replication protein A subunit"/>
    <property type="match status" value="1"/>
</dbReference>
<evidence type="ECO:0000256" key="10">
    <source>
        <dbReference type="SAM" id="MobiDB-lite"/>
    </source>
</evidence>
<dbReference type="InterPro" id="IPR047192">
    <property type="entry name" value="Euk_RPA1_DBD_C"/>
</dbReference>
<dbReference type="STRING" id="5288.A0A5C5FVU4"/>
<evidence type="ECO:0000259" key="14">
    <source>
        <dbReference type="Pfam" id="PF16900"/>
    </source>
</evidence>
<dbReference type="GO" id="GO:0003677">
    <property type="term" value="F:DNA binding"/>
    <property type="evidence" value="ECO:0007669"/>
    <property type="project" value="UniProtKB-KW"/>
</dbReference>